<dbReference type="EMBL" id="BTSY01000001">
    <property type="protein sequence ID" value="GMT11501.1"/>
    <property type="molecule type" value="Genomic_DNA"/>
</dbReference>
<dbReference type="Pfam" id="PF10324">
    <property type="entry name" value="7TM_GPCR_Srw"/>
    <property type="match status" value="1"/>
</dbReference>
<evidence type="ECO:0008006" key="4">
    <source>
        <dbReference type="Google" id="ProtNLM"/>
    </source>
</evidence>
<dbReference type="GO" id="GO:0005886">
    <property type="term" value="C:plasma membrane"/>
    <property type="evidence" value="ECO:0007669"/>
    <property type="project" value="TreeGrafter"/>
</dbReference>
<name>A0AAV5UWR4_9BILA</name>
<keyword evidence="1" id="KW-0812">Transmembrane</keyword>
<reference evidence="2" key="1">
    <citation type="submission" date="2023-10" db="EMBL/GenBank/DDBJ databases">
        <title>Genome assembly of Pristionchus species.</title>
        <authorList>
            <person name="Yoshida K."/>
            <person name="Sommer R.J."/>
        </authorList>
    </citation>
    <scope>NUCLEOTIDE SEQUENCE</scope>
    <source>
        <strain evidence="2">RS5133</strain>
    </source>
</reference>
<dbReference type="Proteomes" id="UP001432322">
    <property type="component" value="Unassembled WGS sequence"/>
</dbReference>
<proteinExistence type="predicted"/>
<feature type="non-terminal residue" evidence="2">
    <location>
        <position position="1"/>
    </location>
</feature>
<dbReference type="SUPFAM" id="SSF81321">
    <property type="entry name" value="Family A G protein-coupled receptor-like"/>
    <property type="match status" value="1"/>
</dbReference>
<evidence type="ECO:0000313" key="3">
    <source>
        <dbReference type="Proteomes" id="UP001432322"/>
    </source>
</evidence>
<keyword evidence="1" id="KW-0472">Membrane</keyword>
<dbReference type="PANTHER" id="PTHR46273">
    <property type="entry name" value="MYOSUPPRESSIN RECEPTOR 1, ISOFORM B-RELATED"/>
    <property type="match status" value="1"/>
</dbReference>
<feature type="transmembrane region" description="Helical" evidence="1">
    <location>
        <begin position="51"/>
        <end position="70"/>
    </location>
</feature>
<dbReference type="PANTHER" id="PTHR46273:SF14">
    <property type="entry name" value="G-PROTEIN COUPLED RECEPTOR DMSR-1"/>
    <property type="match status" value="1"/>
</dbReference>
<sequence>RANDAARTTRMLIGIACLTLISELPQGLLNIANSFLSITFKVFISDKTGPLFALIQVIATTCNLLVYLAMSSKFRE</sequence>
<accession>A0AAV5UWR4</accession>
<dbReference type="Gene3D" id="1.20.1070.10">
    <property type="entry name" value="Rhodopsin 7-helix transmembrane proteins"/>
    <property type="match status" value="1"/>
</dbReference>
<keyword evidence="3" id="KW-1185">Reference proteome</keyword>
<evidence type="ECO:0000256" key="1">
    <source>
        <dbReference type="SAM" id="Phobius"/>
    </source>
</evidence>
<gene>
    <name evidence="2" type="ORF">PFISCL1PPCAC_2798</name>
</gene>
<feature type="non-terminal residue" evidence="2">
    <location>
        <position position="76"/>
    </location>
</feature>
<comment type="caution">
    <text evidence="2">The sequence shown here is derived from an EMBL/GenBank/DDBJ whole genome shotgun (WGS) entry which is preliminary data.</text>
</comment>
<dbReference type="InterPro" id="IPR019427">
    <property type="entry name" value="7TM_GPCR_serpentine_rcpt_Srw"/>
</dbReference>
<feature type="transmembrane region" description="Helical" evidence="1">
    <location>
        <begin position="12"/>
        <end position="31"/>
    </location>
</feature>
<dbReference type="AlphaFoldDB" id="A0AAV5UWR4"/>
<evidence type="ECO:0000313" key="2">
    <source>
        <dbReference type="EMBL" id="GMT11501.1"/>
    </source>
</evidence>
<dbReference type="GO" id="GO:0008528">
    <property type="term" value="F:G protein-coupled peptide receptor activity"/>
    <property type="evidence" value="ECO:0007669"/>
    <property type="project" value="InterPro"/>
</dbReference>
<dbReference type="InterPro" id="IPR053219">
    <property type="entry name" value="GPCR_Dmsr-1"/>
</dbReference>
<protein>
    <recommendedName>
        <fullName evidence="4">G protein-coupled receptor</fullName>
    </recommendedName>
</protein>
<organism evidence="2 3">
    <name type="scientific">Pristionchus fissidentatus</name>
    <dbReference type="NCBI Taxonomy" id="1538716"/>
    <lineage>
        <taxon>Eukaryota</taxon>
        <taxon>Metazoa</taxon>
        <taxon>Ecdysozoa</taxon>
        <taxon>Nematoda</taxon>
        <taxon>Chromadorea</taxon>
        <taxon>Rhabditida</taxon>
        <taxon>Rhabditina</taxon>
        <taxon>Diplogasteromorpha</taxon>
        <taxon>Diplogasteroidea</taxon>
        <taxon>Neodiplogasteridae</taxon>
        <taxon>Pristionchus</taxon>
    </lineage>
</organism>
<keyword evidence="1" id="KW-1133">Transmembrane helix</keyword>